<proteinExistence type="inferred from homology"/>
<comment type="similarity">
    <text evidence="1">Belongs to the bacterial solute-binding protein 3 family.</text>
</comment>
<dbReference type="AlphaFoldDB" id="A0A7X0BUW0"/>
<gene>
    <name evidence="3" type="ORF">HNP49_003546</name>
</gene>
<reference evidence="3 4" key="1">
    <citation type="submission" date="2020-08" db="EMBL/GenBank/DDBJ databases">
        <title>Functional genomics of gut bacteria from endangered species of beetles.</title>
        <authorList>
            <person name="Carlos-Shanley C."/>
        </authorList>
    </citation>
    <scope>NUCLEOTIDE SEQUENCE [LARGE SCALE GENOMIC DNA]</scope>
    <source>
        <strain evidence="3 4">S00202</strain>
    </source>
</reference>
<feature type="chain" id="PRO_5030626465" evidence="2">
    <location>
        <begin position="22"/>
        <end position="252"/>
    </location>
</feature>
<keyword evidence="4" id="KW-1185">Reference proteome</keyword>
<keyword evidence="2" id="KW-0732">Signal</keyword>
<dbReference type="PANTHER" id="PTHR35936:SF6">
    <property type="entry name" value="AMINO ACID ABC TRANSPORTER SUBSTRATE-BINDING PAAT FAMILY PROTEIN"/>
    <property type="match status" value="1"/>
</dbReference>
<organism evidence="3 4">
    <name type="scientific">Pseudomonas fluvialis</name>
    <dbReference type="NCBI Taxonomy" id="1793966"/>
    <lineage>
        <taxon>Bacteria</taxon>
        <taxon>Pseudomonadati</taxon>
        <taxon>Pseudomonadota</taxon>
        <taxon>Gammaproteobacteria</taxon>
        <taxon>Pseudomonadales</taxon>
        <taxon>Pseudomonadaceae</taxon>
        <taxon>Pseudomonas</taxon>
    </lineage>
</organism>
<comment type="caution">
    <text evidence="3">The sequence shown here is derived from an EMBL/GenBank/DDBJ whole genome shotgun (WGS) entry which is preliminary data.</text>
</comment>
<sequence length="252" mass="28671">MRRLLSVLCCLLFSCALPLQAEPALRVGYFELPPHTGAGQVAGEGLALQYFERISRQMGVTEVSVTSYPLTRLLYELEEQRLDMALFLGKTAEREARFIYAKTPLLVTAAVLALPQQHALQQIHSIEDLLPLRIGVWNRGYRSPMLRDPRLQLSELSSLNVVEQSLRMLLAGRIDAFYFPDQLAVRYQLLRSGQETRIRLLTLPEPGVALYSVFNQRSAAMYLQRYEQALGQVQVQQDYPSFFREHMALSAP</sequence>
<dbReference type="PROSITE" id="PS51257">
    <property type="entry name" value="PROKAR_LIPOPROTEIN"/>
    <property type="match status" value="1"/>
</dbReference>
<dbReference type="RefSeq" id="WP_184685506.1">
    <property type="nucleotide sequence ID" value="NZ_JACHLL010000008.1"/>
</dbReference>
<accession>A0A7X0BUW0</accession>
<evidence type="ECO:0000256" key="2">
    <source>
        <dbReference type="SAM" id="SignalP"/>
    </source>
</evidence>
<name>A0A7X0BUW0_9PSED</name>
<evidence type="ECO:0000313" key="4">
    <source>
        <dbReference type="Proteomes" id="UP000557193"/>
    </source>
</evidence>
<protein>
    <submittedName>
        <fullName evidence="3">ABC-type amino acid transport substrate-binding protein</fullName>
    </submittedName>
</protein>
<evidence type="ECO:0000313" key="3">
    <source>
        <dbReference type="EMBL" id="MBB6343344.1"/>
    </source>
</evidence>
<dbReference type="Proteomes" id="UP000557193">
    <property type="component" value="Unassembled WGS sequence"/>
</dbReference>
<dbReference type="Gene3D" id="3.40.190.10">
    <property type="entry name" value="Periplasmic binding protein-like II"/>
    <property type="match status" value="2"/>
</dbReference>
<evidence type="ECO:0000256" key="1">
    <source>
        <dbReference type="ARBA" id="ARBA00010333"/>
    </source>
</evidence>
<feature type="signal peptide" evidence="2">
    <location>
        <begin position="1"/>
        <end position="21"/>
    </location>
</feature>
<dbReference type="EMBL" id="JACHLL010000008">
    <property type="protein sequence ID" value="MBB6343344.1"/>
    <property type="molecule type" value="Genomic_DNA"/>
</dbReference>
<dbReference type="PANTHER" id="PTHR35936">
    <property type="entry name" value="MEMBRANE-BOUND LYTIC MUREIN TRANSGLYCOSYLASE F"/>
    <property type="match status" value="1"/>
</dbReference>
<dbReference type="SUPFAM" id="SSF53850">
    <property type="entry name" value="Periplasmic binding protein-like II"/>
    <property type="match status" value="1"/>
</dbReference>